<dbReference type="AlphaFoldDB" id="A0A663NE43"/>
<reference evidence="1" key="1">
    <citation type="submission" date="2025-08" db="UniProtKB">
        <authorList>
            <consortium name="Ensembl"/>
        </authorList>
    </citation>
    <scope>IDENTIFICATION</scope>
</reference>
<dbReference type="InterPro" id="IPR043502">
    <property type="entry name" value="DNA/RNA_pol_sf"/>
</dbReference>
<reference evidence="1" key="2">
    <citation type="submission" date="2025-09" db="UniProtKB">
        <authorList>
            <consortium name="Ensembl"/>
        </authorList>
    </citation>
    <scope>IDENTIFICATION</scope>
</reference>
<dbReference type="PANTHER" id="PTHR33064">
    <property type="entry name" value="POL PROTEIN"/>
    <property type="match status" value="1"/>
</dbReference>
<keyword evidence="2" id="KW-1185">Reference proteome</keyword>
<protein>
    <recommendedName>
        <fullName evidence="3">Peptidase A2 domain-containing protein</fullName>
    </recommendedName>
</protein>
<dbReference type="SUPFAM" id="SSF56672">
    <property type="entry name" value="DNA/RNA polymerases"/>
    <property type="match status" value="1"/>
</dbReference>
<evidence type="ECO:0008006" key="3">
    <source>
        <dbReference type="Google" id="ProtNLM"/>
    </source>
</evidence>
<evidence type="ECO:0000313" key="1">
    <source>
        <dbReference type="Ensembl" id="ENSACUP00000022211.1"/>
    </source>
</evidence>
<dbReference type="PANTHER" id="PTHR33064:SF37">
    <property type="entry name" value="RIBONUCLEASE H"/>
    <property type="match status" value="1"/>
</dbReference>
<proteinExistence type="predicted"/>
<dbReference type="InterPro" id="IPR051320">
    <property type="entry name" value="Viral_Replic_Matur_Polypro"/>
</dbReference>
<dbReference type="Ensembl" id="ENSACUT00000023672.1">
    <property type="protein sequence ID" value="ENSACUP00000022211.1"/>
    <property type="gene ID" value="ENSACUG00000014823.1"/>
</dbReference>
<sequence length="263" mass="30125">FMIDKFLVDTGATYPVLNSCKMPVSKFFMPVISASGQKANQLFFQPLKFALDAQVFMLQREAELQEVPLKVEDAVIPIVWAREVSGKSKRAEKLIDLKPRLSPVRIKQHPLKLESRNELVTIIQKFLNYKLLVECESKYNNPLLLVKKANCKEYQLVQDLRAINQITQDIHLVVAKPCTLLQTLTDKQVEYPETVRKPQYTWTALPQGFKNSPTIFGNQLGDKVSPQPPLLQTKQSQFPQPLLIGHVFQTFDQLRSPSLDMFE</sequence>
<accession>A0A663NE43</accession>
<name>A0A663NE43_ATHCN</name>
<dbReference type="Gene3D" id="3.10.10.10">
    <property type="entry name" value="HIV Type 1 Reverse Transcriptase, subunit A, domain 1"/>
    <property type="match status" value="1"/>
</dbReference>
<organism evidence="1 2">
    <name type="scientific">Athene cunicularia</name>
    <name type="common">Burrowing owl</name>
    <name type="synonym">Speotyto cunicularia</name>
    <dbReference type="NCBI Taxonomy" id="194338"/>
    <lineage>
        <taxon>Eukaryota</taxon>
        <taxon>Metazoa</taxon>
        <taxon>Chordata</taxon>
        <taxon>Craniata</taxon>
        <taxon>Vertebrata</taxon>
        <taxon>Euteleostomi</taxon>
        <taxon>Archelosauria</taxon>
        <taxon>Archosauria</taxon>
        <taxon>Dinosauria</taxon>
        <taxon>Saurischia</taxon>
        <taxon>Theropoda</taxon>
        <taxon>Coelurosauria</taxon>
        <taxon>Aves</taxon>
        <taxon>Neognathae</taxon>
        <taxon>Neoaves</taxon>
        <taxon>Telluraves</taxon>
        <taxon>Strigiformes</taxon>
        <taxon>Strigidae</taxon>
        <taxon>Athene</taxon>
    </lineage>
</organism>
<dbReference type="Proteomes" id="UP000472269">
    <property type="component" value="Unplaced"/>
</dbReference>
<evidence type="ECO:0000313" key="2">
    <source>
        <dbReference type="Proteomes" id="UP000472269"/>
    </source>
</evidence>